<evidence type="ECO:0000313" key="2">
    <source>
        <dbReference type="EMBL" id="KAK7194937.1"/>
    </source>
</evidence>
<dbReference type="EMBL" id="JAECZO010000044">
    <property type="protein sequence ID" value="KAK7194937.1"/>
    <property type="molecule type" value="Genomic_DNA"/>
</dbReference>
<gene>
    <name evidence="2" type="ORF">NESM_000416200</name>
</gene>
<feature type="region of interest" description="Disordered" evidence="1">
    <location>
        <begin position="358"/>
        <end position="379"/>
    </location>
</feature>
<keyword evidence="3" id="KW-1185">Reference proteome</keyword>
<reference evidence="2 3" key="1">
    <citation type="journal article" date="2021" name="MBio">
        <title>A New Model Trypanosomatid, Novymonas esmeraldas: Genomic Perception of Its 'Candidatus Pandoraea novymonadis' Endosymbiont.</title>
        <authorList>
            <person name="Zakharova A."/>
            <person name="Saura A."/>
            <person name="Butenko A."/>
            <person name="Podesvova L."/>
            <person name="Warmusova S."/>
            <person name="Kostygov A.Y."/>
            <person name="Nenarokova A."/>
            <person name="Lukes J."/>
            <person name="Opperdoes F.R."/>
            <person name="Yurchenko V."/>
        </authorList>
    </citation>
    <scope>NUCLEOTIDE SEQUENCE [LARGE SCALE GENOMIC DNA]</scope>
    <source>
        <strain evidence="2 3">E262AT.01</strain>
    </source>
</reference>
<protein>
    <submittedName>
        <fullName evidence="2">Uncharacterized protein</fullName>
    </submittedName>
</protein>
<feature type="compositionally biased region" description="Basic residues" evidence="1">
    <location>
        <begin position="313"/>
        <end position="325"/>
    </location>
</feature>
<name>A0AAW0ENR3_9TRYP</name>
<feature type="region of interest" description="Disordered" evidence="1">
    <location>
        <begin position="421"/>
        <end position="447"/>
    </location>
</feature>
<feature type="region of interest" description="Disordered" evidence="1">
    <location>
        <begin position="306"/>
        <end position="333"/>
    </location>
</feature>
<feature type="region of interest" description="Disordered" evidence="1">
    <location>
        <begin position="1"/>
        <end position="46"/>
    </location>
</feature>
<feature type="compositionally biased region" description="Basic and acidic residues" evidence="1">
    <location>
        <begin position="104"/>
        <end position="114"/>
    </location>
</feature>
<feature type="region of interest" description="Disordered" evidence="1">
    <location>
        <begin position="72"/>
        <end position="128"/>
    </location>
</feature>
<dbReference type="Proteomes" id="UP001430356">
    <property type="component" value="Unassembled WGS sequence"/>
</dbReference>
<feature type="compositionally biased region" description="Pro residues" evidence="1">
    <location>
        <begin position="198"/>
        <end position="211"/>
    </location>
</feature>
<feature type="region of interest" description="Disordered" evidence="1">
    <location>
        <begin position="254"/>
        <end position="280"/>
    </location>
</feature>
<feature type="compositionally biased region" description="Low complexity" evidence="1">
    <location>
        <begin position="621"/>
        <end position="636"/>
    </location>
</feature>
<sequence length="1397" mass="142235">MLSPAAPPRARPASLSPTTPAPSIRPDPASAGHGDAARRRHTTAPQRQDAVPYTCFYFTVFFSNNPPIFHSTRLPPERLGTAADGATPSCPPPPRRRALFGEPDSDRLGRRGTADADVESSAGAAAASVGDYRTTTGVVEEVPQQTLQHVAFPTTFGSCGGTGVLPTRRLANRKRIGAAGAPSSTASLPPVTVSPSSSLPPPPRSPPPPLTRLPSVQDVDTDGVGGVGLTAWAMEKHSAAHGASASTTGTLALSGSSGNVTAATQQEDTAGEAATAAAGHIPDRHRTTFPALRLEDEEAEAAGAVTHTGAAPRQRHGYVRTRRARAPPAATATGTITRRASARTATAAAAAAAAAVAAAPPPPTSSMPVPRSTPPWTRSSVTAAMFPTSPTATAAATSSPASDATSAAAAAAAAASAATVAPSSPSGVAPVPPPAGAPTQEGPPWNMRVEEVRSAKGELRHYRIILTVAFSALVTTHLGLMHSLQTRHAAAALVLLCPPCGGHYRFLLHHVDVLRSVLHRTTEFAIRTVQRFFGIACSPTQRPKGSQQQVLRGIAGLLEAHPEALETYRAVKAELASALSLRFPLPPLTPSTSSWTVPVLLDSALVSSRALVGTYRSAAKSSGGPPRGGTTSSATSPLSDVLHDAAAFACEFSESFTSAFVCGLLSVTDGVVGGAGLRARRRPSSNSSVSIGCGGGAVAAGASPASPTTHGAALTPSCALSPTVEREGSFAGTGDAATTTHPASAAAAAAGGGATATAAPEWLTPYAAYWSSVSGTGGPLHSGHGDVIEFGKPTEVVLDGYGDGSTAGSSVGAYDDSDDDDAALTAHVSVSTLSTQTPIVSPLTIDVSASAGPPRSPTPQFLRGRGAATPAAAMPMPAPPTPTTAHLFLVSAETSFTSAVNMAASRTSAVVAAPVAAATVAAAPPPPPPLERATMAATATAAEDGGREDEYVLHRGRLGRVAIFTTDAVLARRLLLLAAYMWGGAGDATQQGRNTRAASAAAAADEAHRDEAAQRMCETAVAAAVSSVEYANVPIQWVAEEFTEARLSSLCCRFSPENTVLVVVPRQLQCRRVYLRKYVAGTTVLVEEHSGRGARIRSAPFPFHCAVARQVVVQPDPTVTTLLREARSLHESSSGTICFADTLRRMVSWLHWQSAAAVLSQEVHAQASSAAVTRAASTATATTMTAAAAAVGSEASLTRFASADVIWPSSTVSNDAARDYAGHGSCLTTPVIASPAMRLTRSAYAAARSPVCHRDASSWEPESVEEALLPGSMGGGAAAWTAAATAAAATTAARGGATPTTSTLLVSHGLVQPPAAFISASPTAATPVGTTSATSRKFFGWLRSSPTGRSPAARRSHPILSPTTLGRMYSADGGVGGQLPRLLAGDDDLDDRNSSVG</sequence>
<evidence type="ECO:0000313" key="3">
    <source>
        <dbReference type="Proteomes" id="UP001430356"/>
    </source>
</evidence>
<feature type="region of interest" description="Disordered" evidence="1">
    <location>
        <begin position="617"/>
        <end position="636"/>
    </location>
</feature>
<accession>A0AAW0ENR3</accession>
<comment type="caution">
    <text evidence="2">The sequence shown here is derived from an EMBL/GenBank/DDBJ whole genome shotgun (WGS) entry which is preliminary data.</text>
</comment>
<feature type="compositionally biased region" description="Low complexity" evidence="1">
    <location>
        <begin position="254"/>
        <end position="279"/>
    </location>
</feature>
<proteinExistence type="predicted"/>
<organism evidence="2 3">
    <name type="scientific">Novymonas esmeraldas</name>
    <dbReference type="NCBI Taxonomy" id="1808958"/>
    <lineage>
        <taxon>Eukaryota</taxon>
        <taxon>Discoba</taxon>
        <taxon>Euglenozoa</taxon>
        <taxon>Kinetoplastea</taxon>
        <taxon>Metakinetoplastina</taxon>
        <taxon>Trypanosomatida</taxon>
        <taxon>Trypanosomatidae</taxon>
        <taxon>Novymonas</taxon>
    </lineage>
</organism>
<feature type="compositionally biased region" description="Low complexity" evidence="1">
    <location>
        <begin position="119"/>
        <end position="128"/>
    </location>
</feature>
<feature type="region of interest" description="Disordered" evidence="1">
    <location>
        <begin position="177"/>
        <end position="222"/>
    </location>
</feature>
<evidence type="ECO:0000256" key="1">
    <source>
        <dbReference type="SAM" id="MobiDB-lite"/>
    </source>
</evidence>
<feature type="compositionally biased region" description="Low complexity" evidence="1">
    <location>
        <begin position="181"/>
        <end position="197"/>
    </location>
</feature>
<feature type="region of interest" description="Disordered" evidence="1">
    <location>
        <begin position="1344"/>
        <end position="1397"/>
    </location>
</feature>
<feature type="compositionally biased region" description="Pro residues" evidence="1">
    <location>
        <begin position="1"/>
        <end position="10"/>
    </location>
</feature>